<feature type="transmembrane region" description="Helical" evidence="5">
    <location>
        <begin position="7"/>
        <end position="27"/>
    </location>
</feature>
<keyword evidence="2 5" id="KW-0812">Transmembrane</keyword>
<evidence type="ECO:0000256" key="3">
    <source>
        <dbReference type="ARBA" id="ARBA00022989"/>
    </source>
</evidence>
<dbReference type="Proteomes" id="UP001320768">
    <property type="component" value="Unassembled WGS sequence"/>
</dbReference>
<dbReference type="EMBL" id="JAKUDN010000002">
    <property type="protein sequence ID" value="MCP8352444.1"/>
    <property type="molecule type" value="Genomic_DNA"/>
</dbReference>
<keyword evidence="8" id="KW-1185">Reference proteome</keyword>
<reference evidence="7 8" key="1">
    <citation type="journal article" date="2022" name="Nat. Microbiol.">
        <title>The microbiome of a bacterivorous marine choanoflagellate contains a resource-demanding obligate bacterial associate.</title>
        <authorList>
            <person name="Needham D.M."/>
            <person name="Poirier C."/>
            <person name="Bachy C."/>
            <person name="George E.E."/>
            <person name="Wilken S."/>
            <person name="Yung C.C.M."/>
            <person name="Limardo A.J."/>
            <person name="Morando M."/>
            <person name="Sudek L."/>
            <person name="Malmstrom R.R."/>
            <person name="Keeling P.J."/>
            <person name="Santoro A.E."/>
            <person name="Worden A.Z."/>
        </authorList>
    </citation>
    <scope>NUCLEOTIDE SEQUENCE [LARGE SCALE GENOMIC DNA]</scope>
    <source>
        <strain evidence="7 8">Comchoano-2</strain>
    </source>
</reference>
<protein>
    <submittedName>
        <fullName evidence="7">Translocation/assembly module TamB</fullName>
    </submittedName>
</protein>
<gene>
    <name evidence="7" type="ORF">MKS91_03960</name>
</gene>
<accession>A0ABT1L5S4</accession>
<evidence type="ECO:0000256" key="4">
    <source>
        <dbReference type="ARBA" id="ARBA00023136"/>
    </source>
</evidence>
<feature type="domain" description="Translocation and assembly module TamB C-terminal" evidence="6">
    <location>
        <begin position="661"/>
        <end position="891"/>
    </location>
</feature>
<evidence type="ECO:0000313" key="8">
    <source>
        <dbReference type="Proteomes" id="UP001320768"/>
    </source>
</evidence>
<evidence type="ECO:0000256" key="2">
    <source>
        <dbReference type="ARBA" id="ARBA00022692"/>
    </source>
</evidence>
<dbReference type="InterPro" id="IPR007452">
    <property type="entry name" value="TamB_C"/>
</dbReference>
<name>A0ABT1L5S4_9GAMM</name>
<evidence type="ECO:0000259" key="6">
    <source>
        <dbReference type="Pfam" id="PF04357"/>
    </source>
</evidence>
<comment type="caution">
    <text evidence="7">The sequence shown here is derived from an EMBL/GenBank/DDBJ whole genome shotgun (WGS) entry which is preliminary data.</text>
</comment>
<dbReference type="Pfam" id="PF04357">
    <property type="entry name" value="TamB"/>
    <property type="match status" value="1"/>
</dbReference>
<dbReference type="RefSeq" id="WP_258569549.1">
    <property type="nucleotide sequence ID" value="NZ_JAKUDN010000002.1"/>
</dbReference>
<proteinExistence type="predicted"/>
<evidence type="ECO:0000256" key="1">
    <source>
        <dbReference type="ARBA" id="ARBA00004167"/>
    </source>
</evidence>
<sequence length="893" mass="99580">MTSQISRIILSTISILVISVLVILSPWGTKASCYILGYFYELDITGVSGSLWSNQIHILTIKTQDTKPVLIENIHIRHPLTANKSHIQIGKLSLQNLNFSSRKDDSSLPTLPRSLQIDQVSIDIATGISPITIQHLKLLQQNSLYTLNLQAHNQHIGLQYEPMNPAYKLTITLNDIATNLFIRNTGNDYQISSMADSHIKNIEASYNPTSALLSASIKHIGTEILDFDISANLSTPAVSADIRSIYLSTYQGPFQLSGKLNSEQQQYNIEAKYIDSTLKSRTISEGNTIISASLDNLEKISPHLKGNSDINLQIQDGQYKLYAYAPELTLPIMKLTDLQLSYDSHAKDWLYVSATQLRNPLLAIDNPSLKIQQNGTTHNVTGLGLQNDIPQQLLLNINNRSGQWEVMTNKFLIGQNRNQQWSLSQKAPAIFNKKHLQVPSLTLSKSSEESMTLSGEYNFLDHSWVINSKVNNLTLRLNSQNIVDSDTEIILNHSVVNGESHHYYKNNELKILGDYQISDIDALLLNIVPNLTNIYFPLDYHIKASHLVWHDGEIQGLLNSPQGQITLSSNGSDTFLTSKSTTFEHEDNKIQCAFSILNSPTKTTGEVDVFDLQLSFDPVSAYQVLPRDIHMSGGMMSENPTAYQEVELLLRMNATPANILGFSGNISGNLHYMQPRNGDEVITGKLSLKEPMVHILTRQIKLDELSASFNQSSWLDGIIHLSLQKNISSYTESAQSGSTKIIINVDGPVKLPSFNINTDPGDQNKAAALTQLFLTSPHIDSKKPYYRLVEIISGLEKNATILTILQALNNLNLAGIRLEPNLDSSRSLSANLQNPTFNVSKQLYDKIWVSVHPNLGKKNSFTSRLSFQVSPKFSLGAQYTSQEYFALNLFFDN</sequence>
<evidence type="ECO:0000313" key="7">
    <source>
        <dbReference type="EMBL" id="MCP8352444.1"/>
    </source>
</evidence>
<comment type="subcellular location">
    <subcellularLocation>
        <location evidence="1">Membrane</location>
        <topology evidence="1">Single-pass membrane protein</topology>
    </subcellularLocation>
</comment>
<organism evidence="7 8">
    <name type="scientific">Candidatus Synchoanobacter obligatus</name>
    <dbReference type="NCBI Taxonomy" id="2919597"/>
    <lineage>
        <taxon>Bacteria</taxon>
        <taxon>Pseudomonadati</taxon>
        <taxon>Pseudomonadota</taxon>
        <taxon>Gammaproteobacteria</taxon>
        <taxon>Candidatus Comchoanobacterales</taxon>
        <taxon>Candidatus Comchoanobacteraceae</taxon>
        <taxon>Candidatus Synchoanobacter</taxon>
    </lineage>
</organism>
<evidence type="ECO:0000256" key="5">
    <source>
        <dbReference type="SAM" id="Phobius"/>
    </source>
</evidence>
<keyword evidence="3 5" id="KW-1133">Transmembrane helix</keyword>
<keyword evidence="4 5" id="KW-0472">Membrane</keyword>